<proteinExistence type="predicted"/>
<keyword evidence="3" id="KW-1185">Reference proteome</keyword>
<organism evidence="2 3">
    <name type="scientific">Paenisporosarcina macmurdoensis</name>
    <dbReference type="NCBI Taxonomy" id="212659"/>
    <lineage>
        <taxon>Bacteria</taxon>
        <taxon>Bacillati</taxon>
        <taxon>Bacillota</taxon>
        <taxon>Bacilli</taxon>
        <taxon>Bacillales</taxon>
        <taxon>Caryophanaceae</taxon>
        <taxon>Paenisporosarcina</taxon>
    </lineage>
</organism>
<evidence type="ECO:0000313" key="2">
    <source>
        <dbReference type="EMBL" id="MFC6037896.1"/>
    </source>
</evidence>
<dbReference type="EMBL" id="JBHSRI010000002">
    <property type="protein sequence ID" value="MFC6037896.1"/>
    <property type="molecule type" value="Genomic_DNA"/>
</dbReference>
<dbReference type="InterPro" id="IPR000994">
    <property type="entry name" value="Pept_M24"/>
</dbReference>
<dbReference type="Gene3D" id="3.90.230.10">
    <property type="entry name" value="Creatinase/methionine aminopeptidase superfamily"/>
    <property type="match status" value="1"/>
</dbReference>
<reference evidence="3" key="1">
    <citation type="journal article" date="2019" name="Int. J. Syst. Evol. Microbiol.">
        <title>The Global Catalogue of Microorganisms (GCM) 10K type strain sequencing project: providing services to taxonomists for standard genome sequencing and annotation.</title>
        <authorList>
            <consortium name="The Broad Institute Genomics Platform"/>
            <consortium name="The Broad Institute Genome Sequencing Center for Infectious Disease"/>
            <person name="Wu L."/>
            <person name="Ma J."/>
        </authorList>
    </citation>
    <scope>NUCLEOTIDE SEQUENCE [LARGE SCALE GENOMIC DNA]</scope>
    <source>
        <strain evidence="3">CCUG 54527</strain>
    </source>
</reference>
<dbReference type="SUPFAM" id="SSF55920">
    <property type="entry name" value="Creatinase/aminopeptidase"/>
    <property type="match status" value="1"/>
</dbReference>
<sequence length="393" mass="44418">MTIYKEKVEQSIKYLTESQVDAWLIYTSESSDPCLPLIPGVSTVGPGVFLFTQNNGCYAVCSSIDAQDIEESGIFDEVIKHEVSLENSLKELMRKLSLKKVALNYSLEEPLADGLTTGRYRWLMRVLGEFQNMEFVSSEPFLTRLRSIKSTAEITAIQTAIDITIEIYEDVFKNLRPGMSEIEAGDLFVTEMNKRDVVNGVDRTPSRPIVMKENIAHRPPSEAIIEKGDLVIFDFSVDYKGYVSDIARTVYFLKDGETKPPERIINTFNTIHHAISIAKEGMMPGKKGYEIDKIARDHYVNKGYPEISHATGHQIGRDVHDGGVLLGPTWERYGQAPYGELEVGMVFTIEPTIFMEENIHFIVEENVLITEKGAKWLSKRQNECICISEKVDL</sequence>
<dbReference type="Pfam" id="PF00557">
    <property type="entry name" value="Peptidase_M24"/>
    <property type="match status" value="1"/>
</dbReference>
<dbReference type="PANTHER" id="PTHR46112">
    <property type="entry name" value="AMINOPEPTIDASE"/>
    <property type="match status" value="1"/>
</dbReference>
<evidence type="ECO:0000259" key="1">
    <source>
        <dbReference type="Pfam" id="PF00557"/>
    </source>
</evidence>
<dbReference type="PANTHER" id="PTHR46112:SF8">
    <property type="entry name" value="CYTOPLASMIC PEPTIDASE PEPQ-RELATED"/>
    <property type="match status" value="1"/>
</dbReference>
<dbReference type="PRINTS" id="PR00599">
    <property type="entry name" value="MAPEPTIDASE"/>
</dbReference>
<name>A0ABW1L3Z4_9BACL</name>
<dbReference type="InterPro" id="IPR001714">
    <property type="entry name" value="Pept_M24_MAP"/>
</dbReference>
<accession>A0ABW1L3Z4</accession>
<gene>
    <name evidence="2" type="ORF">ACFPYN_00385</name>
</gene>
<evidence type="ECO:0000313" key="3">
    <source>
        <dbReference type="Proteomes" id="UP001596170"/>
    </source>
</evidence>
<dbReference type="InterPro" id="IPR036005">
    <property type="entry name" value="Creatinase/aminopeptidase-like"/>
</dbReference>
<dbReference type="InterPro" id="IPR050659">
    <property type="entry name" value="Peptidase_M24B"/>
</dbReference>
<comment type="caution">
    <text evidence="2">The sequence shown here is derived from an EMBL/GenBank/DDBJ whole genome shotgun (WGS) entry which is preliminary data.</text>
</comment>
<dbReference type="Proteomes" id="UP001596170">
    <property type="component" value="Unassembled WGS sequence"/>
</dbReference>
<dbReference type="RefSeq" id="WP_377731893.1">
    <property type="nucleotide sequence ID" value="NZ_JBHSRI010000002.1"/>
</dbReference>
<protein>
    <submittedName>
        <fullName evidence="2">M24 family metallopeptidase</fullName>
    </submittedName>
</protein>
<feature type="domain" description="Peptidase M24" evidence="1">
    <location>
        <begin position="156"/>
        <end position="371"/>
    </location>
</feature>